<protein>
    <submittedName>
        <fullName evidence="2">Uncharacterized protein</fullName>
    </submittedName>
</protein>
<dbReference type="STRING" id="1297617.IB211_01215"/>
<gene>
    <name evidence="2" type="ORF">IB211_01215</name>
</gene>
<reference evidence="2 3" key="1">
    <citation type="journal article" date="2015" name="Nat. Commun.">
        <title>Production of butyrate from lysine and the Amadori product fructoselysine by a human gut commensal.</title>
        <authorList>
            <person name="Bui T.P."/>
            <person name="Ritari J."/>
            <person name="Boeren S."/>
            <person name="de Waard P."/>
            <person name="Plugge C.M."/>
            <person name="de Vos W.M."/>
        </authorList>
    </citation>
    <scope>NUCLEOTIDE SEQUENCE [LARGE SCALE GENOMIC DNA]</scope>
    <source>
        <strain evidence="2 3">AF211</strain>
    </source>
</reference>
<name>A0A0S2W2L4_9FIRM</name>
<evidence type="ECO:0000313" key="2">
    <source>
        <dbReference type="EMBL" id="ALP93608.1"/>
    </source>
</evidence>
<accession>A0A0S2W2L4</accession>
<reference evidence="3" key="2">
    <citation type="submission" date="2015-04" db="EMBL/GenBank/DDBJ databases">
        <title>A butyrogenic pathway from the amino acid lysine in a human gut commensal.</title>
        <authorList>
            <person name="de Vos W.M."/>
            <person name="Bui N.T.P."/>
            <person name="Plugge C.M."/>
            <person name="Ritari J."/>
        </authorList>
    </citation>
    <scope>NUCLEOTIDE SEQUENCE [LARGE SCALE GENOMIC DNA]</scope>
    <source>
        <strain evidence="3">AF211</strain>
    </source>
</reference>
<dbReference type="EMBL" id="CP011307">
    <property type="protein sequence ID" value="ALP93608.1"/>
    <property type="molecule type" value="Genomic_DNA"/>
</dbReference>
<evidence type="ECO:0000313" key="3">
    <source>
        <dbReference type="Proteomes" id="UP000064844"/>
    </source>
</evidence>
<evidence type="ECO:0000256" key="1">
    <source>
        <dbReference type="SAM" id="Phobius"/>
    </source>
</evidence>
<dbReference type="PATRIC" id="fig|1297617.4.peg.1235"/>
<dbReference type="Proteomes" id="UP000064844">
    <property type="component" value="Chromosome"/>
</dbReference>
<proteinExistence type="predicted"/>
<organism evidence="2 3">
    <name type="scientific">Intestinimonas butyriciproducens</name>
    <dbReference type="NCBI Taxonomy" id="1297617"/>
    <lineage>
        <taxon>Bacteria</taxon>
        <taxon>Bacillati</taxon>
        <taxon>Bacillota</taxon>
        <taxon>Clostridia</taxon>
        <taxon>Eubacteriales</taxon>
        <taxon>Intestinimonas</taxon>
    </lineage>
</organism>
<dbReference type="AlphaFoldDB" id="A0A0S2W2L4"/>
<dbReference type="KEGG" id="ibu:IB211_01215"/>
<dbReference type="RefSeq" id="WP_058117439.1">
    <property type="nucleotide sequence ID" value="NZ_CP011307.1"/>
</dbReference>
<feature type="transmembrane region" description="Helical" evidence="1">
    <location>
        <begin position="22"/>
        <end position="54"/>
    </location>
</feature>
<keyword evidence="1" id="KW-0472">Membrane</keyword>
<keyword evidence="1" id="KW-1133">Transmembrane helix</keyword>
<keyword evidence="3" id="KW-1185">Reference proteome</keyword>
<keyword evidence="1" id="KW-0812">Transmembrane</keyword>
<sequence length="87" mass="9906">MYIYPDNLSAKATLWLWELRDIGIIGVGLLLSVLALTQTGIALPLVLTAVFAFLTIRHEGTSILDFIRYAAAFLLTRQQYYEWRLDS</sequence>